<dbReference type="GO" id="GO:0016491">
    <property type="term" value="F:oxidoreductase activity"/>
    <property type="evidence" value="ECO:0007669"/>
    <property type="project" value="UniProtKB-KW"/>
</dbReference>
<dbReference type="Proteomes" id="UP000231194">
    <property type="component" value="Unassembled WGS sequence"/>
</dbReference>
<comment type="caution">
    <text evidence="3">The sequence shown here is derived from an EMBL/GenBank/DDBJ whole genome shotgun (WGS) entry which is preliminary data.</text>
</comment>
<dbReference type="InterPro" id="IPR013107">
    <property type="entry name" value="Acyl-CoA_DH_C"/>
</dbReference>
<evidence type="ECO:0000256" key="1">
    <source>
        <dbReference type="ARBA" id="ARBA00023002"/>
    </source>
</evidence>
<evidence type="ECO:0000259" key="2">
    <source>
        <dbReference type="Pfam" id="PF08028"/>
    </source>
</evidence>
<dbReference type="AlphaFoldDB" id="A0A2M8R5I0"/>
<gene>
    <name evidence="3" type="ORF">CVM73_22100</name>
</gene>
<keyword evidence="4" id="KW-1185">Reference proteome</keyword>
<organism evidence="3 4">
    <name type="scientific">Bradyrhizobium forestalis</name>
    <dbReference type="NCBI Taxonomy" id="1419263"/>
    <lineage>
        <taxon>Bacteria</taxon>
        <taxon>Pseudomonadati</taxon>
        <taxon>Pseudomonadota</taxon>
        <taxon>Alphaproteobacteria</taxon>
        <taxon>Hyphomicrobiales</taxon>
        <taxon>Nitrobacteraceae</taxon>
        <taxon>Bradyrhizobium</taxon>
    </lineage>
</organism>
<reference evidence="3 4" key="1">
    <citation type="submission" date="2017-11" db="EMBL/GenBank/DDBJ databases">
        <title>Bradyrhizobium forestalis sp. nov., an efficient nitrogen-fixing bacterium isolated from nodules of forest legume species in the Amazon.</title>
        <authorList>
            <person name="Costa E.M."/>
            <person name="Guimaraes A."/>
            <person name="Carvalho T.S."/>
            <person name="Rodrigues T.L."/>
            <person name="Ribeiro P.R.A."/>
            <person name="Lebbe L."/>
            <person name="Willems A."/>
            <person name="Moreira F.M.S."/>
        </authorList>
    </citation>
    <scope>NUCLEOTIDE SEQUENCE [LARGE SCALE GENOMIC DNA]</scope>
    <source>
        <strain evidence="3 4">INPA54B</strain>
    </source>
</reference>
<dbReference type="Pfam" id="PF08028">
    <property type="entry name" value="Acyl-CoA_dh_2"/>
    <property type="match status" value="1"/>
</dbReference>
<evidence type="ECO:0000313" key="4">
    <source>
        <dbReference type="Proteomes" id="UP000231194"/>
    </source>
</evidence>
<protein>
    <recommendedName>
        <fullName evidence="2">Acyl-CoA dehydrogenase C-terminal domain-containing protein</fullName>
    </recommendedName>
</protein>
<dbReference type="EMBL" id="PGVG01000019">
    <property type="protein sequence ID" value="PJG53075.1"/>
    <property type="molecule type" value="Genomic_DNA"/>
</dbReference>
<evidence type="ECO:0000313" key="3">
    <source>
        <dbReference type="EMBL" id="PJG53075.1"/>
    </source>
</evidence>
<proteinExistence type="predicted"/>
<dbReference type="OrthoDB" id="6184213at2"/>
<keyword evidence="1" id="KW-0560">Oxidoreductase</keyword>
<dbReference type="Gene3D" id="1.20.140.10">
    <property type="entry name" value="Butyryl-CoA Dehydrogenase, subunit A, domain 3"/>
    <property type="match status" value="1"/>
</dbReference>
<name>A0A2M8R5I0_9BRAD</name>
<accession>A0A2M8R5I0</accession>
<feature type="domain" description="Acyl-CoA dehydrogenase C-terminal" evidence="2">
    <location>
        <begin position="3"/>
        <end position="42"/>
    </location>
</feature>
<sequence length="52" mass="5662">MSSLAATTELFEVGGAFSDLRELAIDRHWRNARTIASHNPVNSSSARSADMN</sequence>